<name>A0AAN6JNZ4_9BASI</name>
<feature type="region of interest" description="Disordered" evidence="1">
    <location>
        <begin position="1"/>
        <end position="46"/>
    </location>
</feature>
<evidence type="ECO:0000313" key="3">
    <source>
        <dbReference type="Proteomes" id="UP001176517"/>
    </source>
</evidence>
<reference evidence="2" key="1">
    <citation type="journal article" date="2023" name="PhytoFront">
        <title>Draft Genome Resources of Seven Strains of Tilletia horrida, Causal Agent of Kernel Smut of Rice.</title>
        <authorList>
            <person name="Khanal S."/>
            <person name="Antony Babu S."/>
            <person name="Zhou X.G."/>
        </authorList>
    </citation>
    <scope>NUCLEOTIDE SEQUENCE</scope>
    <source>
        <strain evidence="2">TX6</strain>
    </source>
</reference>
<accession>A0AAN6JNZ4</accession>
<keyword evidence="3" id="KW-1185">Reference proteome</keyword>
<evidence type="ECO:0000313" key="2">
    <source>
        <dbReference type="EMBL" id="KAK0544531.1"/>
    </source>
</evidence>
<dbReference type="EMBL" id="JAPDMZ010000277">
    <property type="protein sequence ID" value="KAK0544531.1"/>
    <property type="molecule type" value="Genomic_DNA"/>
</dbReference>
<proteinExistence type="predicted"/>
<sequence length="367" mass="40756">MTATDQGAEEGVADSGGGRTKAEDRDSIATPETADVEENASVQEARPARGVHMRYEEEDEGKYPTPRNDNGFIHAVRVRYICDYLQVMQAKEFVCAMAQKKSYVGSADLPARLTDATLDDRGRFMWASESTRPSTVTIEATPTSSNMRRKRTVEGDREYLCNVFSNAQAPPSWTMSCSLPPVNAEADKHLRAAIIAFSTRIKVLKAAALSASWSWVEPTLGGSAMWPKLERSLFVKAGEELDPGRRSDSTCDHDLLRLVEDQGLRYNHIPEVTVDDAANHDIWNVDWHAAHDIITTACWEVHFFVRVYASTQRKKIGFALAIDYPIAPGKLPAPSSISPVPAKRTVDYFTGYEQFFKRSRSTGSETA</sequence>
<organism evidence="2 3">
    <name type="scientific">Tilletia horrida</name>
    <dbReference type="NCBI Taxonomy" id="155126"/>
    <lineage>
        <taxon>Eukaryota</taxon>
        <taxon>Fungi</taxon>
        <taxon>Dikarya</taxon>
        <taxon>Basidiomycota</taxon>
        <taxon>Ustilaginomycotina</taxon>
        <taxon>Exobasidiomycetes</taxon>
        <taxon>Tilletiales</taxon>
        <taxon>Tilletiaceae</taxon>
        <taxon>Tilletia</taxon>
    </lineage>
</organism>
<dbReference type="AlphaFoldDB" id="A0AAN6JNZ4"/>
<comment type="caution">
    <text evidence="2">The sequence shown here is derived from an EMBL/GenBank/DDBJ whole genome shotgun (WGS) entry which is preliminary data.</text>
</comment>
<dbReference type="Proteomes" id="UP001176517">
    <property type="component" value="Unassembled WGS sequence"/>
</dbReference>
<protein>
    <submittedName>
        <fullName evidence="2">Uncharacterized protein</fullName>
    </submittedName>
</protein>
<evidence type="ECO:0000256" key="1">
    <source>
        <dbReference type="SAM" id="MobiDB-lite"/>
    </source>
</evidence>
<gene>
    <name evidence="2" type="ORF">OC846_006036</name>
</gene>